<dbReference type="EMBL" id="ABCS01000026">
    <property type="protein sequence ID" value="EDM78803.1"/>
    <property type="molecule type" value="Genomic_DNA"/>
</dbReference>
<gene>
    <name evidence="3" type="ORF">PPSIR1_32432</name>
</gene>
<proteinExistence type="predicted"/>
<dbReference type="STRING" id="391625.PPSIR1_32432"/>
<sequence>MMRPRRSRRTRSLFSFVALAGVLSFTSACSKDDPAKAESDVPADAQPEDAGKEAEDTPAKPDLPEGASLLAKHVEAAGGAEAIASFESILIEGTVDTGKQKLEGTSKLWWKKGGSFYLEQNIEGVGMSRAGYDGETMWTEDPISGLRKLEGKEAVSYIQNSAMFPAHDWQQHFAAANTKGKQTLDDGTEVWEVELVSEADGPPVTMGFDTTTGLLSFMKSKQVTAMGEMPFEAYAEGYEAKNGYQFAMKKRSSVTGLLELTEEITKFEVNVEIDDQMFVFPNTREAVPADPTKQPPVEAPAETTG</sequence>
<evidence type="ECO:0000256" key="1">
    <source>
        <dbReference type="SAM" id="MobiDB-lite"/>
    </source>
</evidence>
<keyword evidence="4" id="KW-1185">Reference proteome</keyword>
<feature type="region of interest" description="Disordered" evidence="1">
    <location>
        <begin position="30"/>
        <end position="65"/>
    </location>
</feature>
<evidence type="ECO:0000313" key="4">
    <source>
        <dbReference type="Proteomes" id="UP000005801"/>
    </source>
</evidence>
<keyword evidence="2" id="KW-0732">Signal</keyword>
<feature type="signal peptide" evidence="2">
    <location>
        <begin position="1"/>
        <end position="30"/>
    </location>
</feature>
<reference evidence="3 4" key="1">
    <citation type="submission" date="2007-06" db="EMBL/GenBank/DDBJ databases">
        <authorList>
            <person name="Shimkets L."/>
            <person name="Ferriera S."/>
            <person name="Johnson J."/>
            <person name="Kravitz S."/>
            <person name="Beeson K."/>
            <person name="Sutton G."/>
            <person name="Rogers Y.-H."/>
            <person name="Friedman R."/>
            <person name="Frazier M."/>
            <person name="Venter J.C."/>
        </authorList>
    </citation>
    <scope>NUCLEOTIDE SEQUENCE [LARGE SCALE GENOMIC DNA]</scope>
    <source>
        <strain evidence="3 4">SIR-1</strain>
    </source>
</reference>
<evidence type="ECO:0000256" key="2">
    <source>
        <dbReference type="SAM" id="SignalP"/>
    </source>
</evidence>
<feature type="region of interest" description="Disordered" evidence="1">
    <location>
        <begin position="285"/>
        <end position="305"/>
    </location>
</feature>
<feature type="compositionally biased region" description="Basic and acidic residues" evidence="1">
    <location>
        <begin position="30"/>
        <end position="39"/>
    </location>
</feature>
<dbReference type="Proteomes" id="UP000005801">
    <property type="component" value="Unassembled WGS sequence"/>
</dbReference>
<feature type="chain" id="PRO_5002697541" description="Lipoprotein" evidence="2">
    <location>
        <begin position="31"/>
        <end position="305"/>
    </location>
</feature>
<protein>
    <recommendedName>
        <fullName evidence="5">Lipoprotein</fullName>
    </recommendedName>
</protein>
<feature type="compositionally biased region" description="Basic and acidic residues" evidence="1">
    <location>
        <begin position="49"/>
        <end position="63"/>
    </location>
</feature>
<evidence type="ECO:0000313" key="3">
    <source>
        <dbReference type="EMBL" id="EDM78803.1"/>
    </source>
</evidence>
<organism evidence="3 4">
    <name type="scientific">Plesiocystis pacifica SIR-1</name>
    <dbReference type="NCBI Taxonomy" id="391625"/>
    <lineage>
        <taxon>Bacteria</taxon>
        <taxon>Pseudomonadati</taxon>
        <taxon>Myxococcota</taxon>
        <taxon>Polyangia</taxon>
        <taxon>Nannocystales</taxon>
        <taxon>Nannocystaceae</taxon>
        <taxon>Plesiocystis</taxon>
    </lineage>
</organism>
<name>A6G5M2_9BACT</name>
<accession>A6G5M2</accession>
<dbReference type="AlphaFoldDB" id="A6G5M2"/>
<dbReference type="PROSITE" id="PS51257">
    <property type="entry name" value="PROKAR_LIPOPROTEIN"/>
    <property type="match status" value="1"/>
</dbReference>
<dbReference type="RefSeq" id="WP_006972021.1">
    <property type="nucleotide sequence ID" value="NZ_ABCS01000026.1"/>
</dbReference>
<dbReference type="OrthoDB" id="5503130at2"/>
<comment type="caution">
    <text evidence="3">The sequence shown here is derived from an EMBL/GenBank/DDBJ whole genome shotgun (WGS) entry which is preliminary data.</text>
</comment>
<evidence type="ECO:0008006" key="5">
    <source>
        <dbReference type="Google" id="ProtNLM"/>
    </source>
</evidence>